<dbReference type="PANTHER" id="PTHR11412">
    <property type="entry name" value="MACROGLOBULIN / COMPLEMENT"/>
    <property type="match status" value="1"/>
</dbReference>
<dbReference type="InterPro" id="IPR001774">
    <property type="entry name" value="DSL"/>
</dbReference>
<evidence type="ECO:0000313" key="10">
    <source>
        <dbReference type="Proteomes" id="UP000728185"/>
    </source>
</evidence>
<accession>A0A8E0S425</accession>
<evidence type="ECO:0000256" key="1">
    <source>
        <dbReference type="ARBA" id="ARBA00022473"/>
    </source>
</evidence>
<gene>
    <name evidence="9" type="ORF">FBUS_00237</name>
</gene>
<keyword evidence="1" id="KW-0217">Developmental protein</keyword>
<evidence type="ECO:0000256" key="7">
    <source>
        <dbReference type="SAM" id="SignalP"/>
    </source>
</evidence>
<dbReference type="PANTHER" id="PTHR11412:SF136">
    <property type="entry name" value="CD109 ANTIGEN"/>
    <property type="match status" value="1"/>
</dbReference>
<dbReference type="CDD" id="cd00055">
    <property type="entry name" value="EGF_Lam"/>
    <property type="match status" value="1"/>
</dbReference>
<dbReference type="InterPro" id="IPR002049">
    <property type="entry name" value="LE_dom"/>
</dbReference>
<evidence type="ECO:0000259" key="8">
    <source>
        <dbReference type="PROSITE" id="PS00022"/>
    </source>
</evidence>
<dbReference type="Proteomes" id="UP000728185">
    <property type="component" value="Unassembled WGS sequence"/>
</dbReference>
<evidence type="ECO:0000256" key="2">
    <source>
        <dbReference type="ARBA" id="ARBA00022536"/>
    </source>
</evidence>
<feature type="domain" description="EGF-like" evidence="8">
    <location>
        <begin position="2565"/>
        <end position="2576"/>
    </location>
</feature>
<dbReference type="EMBL" id="LUCM01003298">
    <property type="protein sequence ID" value="KAA0196005.1"/>
    <property type="molecule type" value="Genomic_DNA"/>
</dbReference>
<dbReference type="PROSITE" id="PS00022">
    <property type="entry name" value="EGF_1"/>
    <property type="match status" value="2"/>
</dbReference>
<dbReference type="GO" id="GO:0005615">
    <property type="term" value="C:extracellular space"/>
    <property type="evidence" value="ECO:0007669"/>
    <property type="project" value="InterPro"/>
</dbReference>
<dbReference type="GO" id="GO:0016020">
    <property type="term" value="C:membrane"/>
    <property type="evidence" value="ECO:0007669"/>
    <property type="project" value="InterPro"/>
</dbReference>
<dbReference type="Pfam" id="PF07678">
    <property type="entry name" value="TED_complement"/>
    <property type="match status" value="2"/>
</dbReference>
<protein>
    <recommendedName>
        <fullName evidence="8">EGF-like domain-containing protein</fullName>
    </recommendedName>
</protein>
<feature type="signal peptide" evidence="7">
    <location>
        <begin position="1"/>
        <end position="16"/>
    </location>
</feature>
<evidence type="ECO:0000313" key="9">
    <source>
        <dbReference type="EMBL" id="KAA0196005.1"/>
    </source>
</evidence>
<evidence type="ECO:0000256" key="6">
    <source>
        <dbReference type="ARBA" id="ARBA00023157"/>
    </source>
</evidence>
<dbReference type="OrthoDB" id="382013at2759"/>
<dbReference type="InterPro" id="IPR011626">
    <property type="entry name" value="Alpha-macroglobulin_TED"/>
</dbReference>
<dbReference type="Pfam" id="PF01414">
    <property type="entry name" value="DSL"/>
    <property type="match status" value="1"/>
</dbReference>
<keyword evidence="3 7" id="KW-0732">Signal</keyword>
<dbReference type="Gene3D" id="1.50.10.20">
    <property type="match status" value="2"/>
</dbReference>
<feature type="domain" description="EGF-like" evidence="8">
    <location>
        <begin position="679"/>
        <end position="690"/>
    </location>
</feature>
<reference evidence="9" key="1">
    <citation type="submission" date="2019-05" db="EMBL/GenBank/DDBJ databases">
        <title>Annotation for the trematode Fasciolopsis buski.</title>
        <authorList>
            <person name="Choi Y.-J."/>
        </authorList>
    </citation>
    <scope>NUCLEOTIDE SEQUENCE</scope>
    <source>
        <strain evidence="9">HT</strain>
        <tissue evidence="9">Whole worm</tissue>
    </source>
</reference>
<dbReference type="InterPro" id="IPR050473">
    <property type="entry name" value="A2M/Complement_sys"/>
</dbReference>
<feature type="chain" id="PRO_5034959691" description="EGF-like domain-containing protein" evidence="7">
    <location>
        <begin position="17"/>
        <end position="3801"/>
    </location>
</feature>
<dbReference type="Gene3D" id="2.10.25.10">
    <property type="entry name" value="Laminin"/>
    <property type="match status" value="2"/>
</dbReference>
<keyword evidence="5" id="KW-0882">Thioester bond</keyword>
<evidence type="ECO:0000256" key="5">
    <source>
        <dbReference type="ARBA" id="ARBA00022966"/>
    </source>
</evidence>
<dbReference type="InterPro" id="IPR008930">
    <property type="entry name" value="Terpenoid_cyclase/PrenylTrfase"/>
</dbReference>
<name>A0A8E0S425_9TREM</name>
<keyword evidence="10" id="KW-1185">Reference proteome</keyword>
<evidence type="ECO:0000256" key="3">
    <source>
        <dbReference type="ARBA" id="ARBA00022729"/>
    </source>
</evidence>
<keyword evidence="4" id="KW-0677">Repeat</keyword>
<keyword evidence="2" id="KW-0245">EGF-like domain</keyword>
<sequence>MLFPTIVIALYTQWDAVVYSYEAKWQNVTDGELFVSCPMQMQMYVPNMIHVQTTMRNIHIRLATHPDMTSDWIEPDETYETFITVEGLYEAHIPYYVPFYDPNVSSEHWHQLHVLILLCPENSCPNDKIKSVELQYTVNPFSLLILGELMKSEYSPGEVIRGRFVALTSHDTWYVADKIKAPEYYLERLSDYFKKAVHRLDIMNPYSQDFRCSSLKLVRPDQLVWRTWRDLNATGVVHFNEALESNAMSGVWSIEIQCLNQQKKIFFKVRNPATIPFLTYQRPPSKVTIDSPVIQTRVCARHHSGRFINGEVAIMICVCEKQYEIDVPTTKTKAEQLFSRQYCPAHFDSEAQKCAVRRKTLHRKYCQSFEISTMQFAFGHSSNLHGKLYILFCHQVTSKEHKDKVTKCDYSLPVSSRQANLRLDLDYAYRSGLPINVVATMVHPGLKTLAGHRIEVEIAQLPAACAFAKSIPSEPNAFVTYFARLEGNTSSSGRAVFTFPPVRGTPFLQVRALIREFSEEKFIHMGADHLRDGLTAEKILKPWPSSSGALLQVWPGEQGYLRASCRGGPLPVKLISNRPLKSRSIWLEGVFSGLHLVQRFPPVTGLVSSNELSEADPTNENSDECENQDDNIHGHYKCAKPDSDEIICNEGWEGNDCLDAVCSRNCHPAGSWCIEPGQCQCKRQWTGDKCDQCIVCPPNHCSTINYTPCVCEMPSANYTCAALKTVKQRRRPLTSPPRRTMYERTVNVTVIDRYFTGAYVIFYFYEPYRNGKVERISAGVYIETTDCFPSAQNAPKVVEAVWIGAMRNIMLNIRHPNKYQKSNSSNQCHFRSVAKVTNTNSEQYQVEQLNYNEALQDMWSLPWDMKPVDNSEQIYQSAGLILNSSHYLAHVQLDSACPEMIISTDSYPSKSDFNRRALISLKKKPEPVASAYSYDAYQPQWILSSVNGTTDESGQLLNQFKTRIPADVNSFGLQVYCTTARSGLWTSEYLKIEKPWILRSRLLNEENIVQNEIVSFQVMVEISKTAPCGQIDLFFDGLGKQFTSVTASNVTLCLCPRQQHLITFRKIVHNHGPVNLTSTTTLVPYSAMCRGASSSVSATNKSIESLSAEITSTEIYAIYVEPQGFKQTRHVRALICSDTDTTFKIQVNLMAHPGLWSLKDAIGPVQYKITCSLNMFWEILNRLHDTGIYDIDTGEQLALNLLSSGILHAYLRNHRVAKVDPLGRQAAGLRRKQYYLSQQISRFQHRDGSISVYEQKDKKGSVWLTALILRGLTWTAQAGLYPDYSLISKLLQFLEKRIDILSGCFEETGSPLPFVLHGAKGQLNRELHKLMLTAYVFIALNENSALEVFPHDKAIQSRVGELTKKATYCLFQSYPGEGPRIDFAKLSNLAIAMLTYAFNLVPELWEKVGINCMSVLYKRLTTSIGSSGNITYLADTTELDSPQFETSPVAIEATAYYATLMSLLNKDLTKQIEVIKYLVTYHDFYPTSRLIHSTVMVIRALSNFANEHLDPYGSATVALGCFLQFRPLQVRKSIWLSYPDKHLVKWSPVEALNATDLFEMTWEAKNLIPQQCVLAQAKLTYLLPYDDPFVHFMSKFRVYVRKVKATKCVEPTAEICIGINIKDGSFNPSMPLDTGTLVIELWPPSNFAPKKENLVRQFENNRDDMNRRRPRLMEVGRNNELMFLFEGWTEEEARAELTLTELRRCVKVPFYQVYHSERSRPLLIKGYDLHRLYSVSQTTWIFPDCLPMDGMDERADLLEAYNPVSETPCPVCSSNLQNVKQQLENLFNSPISVDILLFRSHEYFFRFGKPVILYTTRSVNHSSYWLTLVNLPNQGCRCPISTKHRFAIACTDVKFDYSSVDSVFDFKVFGYTNEIYFVSFDDPSSVLAYFSYIFTDPDLNLGRMVLISFILIGFRHVCGIRTLKSRLGTSNVYVSLPYDMHLYITNMVYIQTNYGPLRFQLVTQPDLSGMRIPDKNIYHTSKVDDTWHSVEIPYHIPFYDPKPNMVAKHTLIVVILFCKEEWGCHDEDKYEIQARYSINPYPLIILGETEKLSYQHGETLKARFRVLNAKQIIPSVSEVVLPTYRKYNETMFRRRYIRSDKIPNPFSPEFKCQYLRLHAADGLIWSEQKEVSAVGPINFDFLFESSTPHGVWMLELRCLHQKKTLSLKLQPKKKIPFYSYLIPPDTVYADSGQMRFKVCVRQHGGDYIHADVEIMVCLCHRNQQQRFPLNQIETDRFWEQRACAVSHPTEVRRCEVRQTALREPCAQFVISTAPFNLHDINLKHSKEILYVCHRVTTTGQSSPIVVSKCDFNQPLKERGARLIMDDRTSYHPDLPFTVTARLVHPGLKKLENQTVLLEINQLAVACDKIKYPMGQHRRLIQYFIQKTRRTSWSGEVLFVIPPVRKTPFLQMQVAIPTLDKNNLWHHQIAALDYPLLTEKTLKPWASYSGAQMQVWLGDTGTLEVNCHRGRVPIRLIANRPLHLKTIWAESMVSGEHKVIRFDPNPSDTNGQCKDHDDDFGHYTCISPDSDQIKCLPGWQGKDCLDPICAVDCHPAGGWCERPGQCQCKRTWRGVNCERCIPCLPNQCSFFAYYPCLCEYPTAQYTCFNLENVKKHRNTEIPMRTIFQRSVSLEINYQFLSARKFIFYFYEILADGTTERIAANADIYAAGCRTPALSADNVIMHHAEKRNSHYVDVFAIRLPEESIDPNESNQCHVRTGMLDEHPGQVAQITDIKRYMHFVERAWGNRWLYRAPLDTSEAFQSAGLLSAHVGLATRLNLNFACPHMSVMRKDGGDLSHLYMRQAQSQPQYFNRWDRLYDADFYEPQWIFKTVSETDRASGYVYFRFSSEARNNLSAVKLFAYCVTHGMGLWIGETPFIQPNWGLTVNFSGPLVVASEEVPYFRMDARLQEGFPCGQAEISMRGLPNQVTDMSPSNVTFCLCPGDAHQLDFAKYVRHGDLLTFIIKVKLWSAKSLCPEKDAKNPLAEDSKSGDIITSFQFNSTVRVLQRYDLGRVRLQALVCGTVDDNETVVLSTRSRTNSFTDATSAPVTVTSTCSLNWFWTSLDYLLKMDPDRIRTAEELALNLIILSGHVRFITMENVKMTEELSNMRDPLVNKISLILHALRRLQKRDYSITNFHSGDTEDSVWVSSLVLRAVKSVASIVSLDSTDKLYLIKDYLLSKQHATDGCFHNTRKNMPYAAHGENGRLSDRYDHVILTAYVLLALQPFILQSADERGTDTKYDSNEFEVRRRAIMCLKTVSINYDDMKLSNYAWALLTYAMSRDPMVSTEIKSINIRRLFLNLEVDFPSDETSLPMVYLEDNSEMRNPSRRYNALALEATAYLYLSLLEYQVPYLKMLHIIKYLVAQEDWAFASHPTQSSTTVFVALVHFAMDNSDKKWFEQEQINCTSRLLPSSEEMNRTLRNSERFMPVPFSSGKAHHEETKKVEWTVKGLLPNQCALMTTEFTHRARFMSAYNRRESPLKIMVYEISNKVCSSPVLEVCVKSKGEGIHKTWGTLVLEIWLPLSYSFPKRNSSFWNSYSQSEVNRRKPRQVLLGVSGEALVYFDGWNSAETYEKMGSRRRCISLPFEQTYYAELPQLLKLKAYDLHRLYPEARLVYKLPDCRPWLSLDNRAVYGDGVYKPVNRVPCPFCSHIDENLNILAHRLEDVTCNGQGDMVVFESVTENFAFGKPVIVYTTRLRSVSHYWRTVVKLEKRNCECKLFSGARHAFAFTDVKFDYSVNDNAFRFLVSSYTKTIHLVECGVSKQSVVTLMNLISQSERATKCAQVLFGLRLLLRNMNKGD</sequence>
<dbReference type="GO" id="GO:0007154">
    <property type="term" value="P:cell communication"/>
    <property type="evidence" value="ECO:0007669"/>
    <property type="project" value="InterPro"/>
</dbReference>
<dbReference type="InterPro" id="IPR000742">
    <property type="entry name" value="EGF"/>
</dbReference>
<keyword evidence="6" id="KW-1015">Disulfide bond</keyword>
<comment type="caution">
    <text evidence="9">The sequence shown here is derived from an EMBL/GenBank/DDBJ whole genome shotgun (WGS) entry which is preliminary data.</text>
</comment>
<evidence type="ECO:0000256" key="4">
    <source>
        <dbReference type="ARBA" id="ARBA00022737"/>
    </source>
</evidence>
<organism evidence="9 10">
    <name type="scientific">Fasciolopsis buskii</name>
    <dbReference type="NCBI Taxonomy" id="27845"/>
    <lineage>
        <taxon>Eukaryota</taxon>
        <taxon>Metazoa</taxon>
        <taxon>Spiralia</taxon>
        <taxon>Lophotrochozoa</taxon>
        <taxon>Platyhelminthes</taxon>
        <taxon>Trematoda</taxon>
        <taxon>Digenea</taxon>
        <taxon>Plagiorchiida</taxon>
        <taxon>Echinostomata</taxon>
        <taxon>Echinostomatoidea</taxon>
        <taxon>Fasciolidae</taxon>
        <taxon>Fasciolopsis</taxon>
    </lineage>
</organism>
<dbReference type="SUPFAM" id="SSF48239">
    <property type="entry name" value="Terpenoid cyclases/Protein prenyltransferases"/>
    <property type="match status" value="2"/>
</dbReference>
<proteinExistence type="predicted"/>